<reference evidence="4" key="1">
    <citation type="journal article" date="2019" name="Int. J. Syst. Evol. Microbiol.">
        <title>The Global Catalogue of Microorganisms (GCM) 10K type strain sequencing project: providing services to taxonomists for standard genome sequencing and annotation.</title>
        <authorList>
            <consortium name="The Broad Institute Genomics Platform"/>
            <consortium name="The Broad Institute Genome Sequencing Center for Infectious Disease"/>
            <person name="Wu L."/>
            <person name="Ma J."/>
        </authorList>
    </citation>
    <scope>NUCLEOTIDE SEQUENCE [LARGE SCALE GENOMIC DNA]</scope>
    <source>
        <strain evidence="4">CGMCC 4.7645</strain>
    </source>
</reference>
<sequence length="323" mass="37280">MDAEVVRRDLKLGEGEEITTWLSELDELGPPGEPVRLPQGDEARELLRRLEVSELDIEEIVAAAPEPDRDPAVWWLLERTHHAIIERMGDWKADRRDAPSLPSEIGALARYFHVYVFLATVPAVRRFHASRGIPDTISWETLAQLGELIDVHRRKFGEGGMNKQYWTAQILSGIVYQLGRLQFDLGIGRDGSPELGMHIPERGGRLVPEIFDDSFRRARPFFARYFPEHGARVTTGMSWMFDPQLEEYLTEEDSHIIRLRRGWTLIDSEPFMVGDRSILEFVFRYNGQPLDELPQRTRLERAVVAHLKAGRHWYNRVGRLPLP</sequence>
<dbReference type="Pfam" id="PF18164">
    <property type="entry name" value="GNAT_C"/>
    <property type="match status" value="1"/>
</dbReference>
<evidence type="ECO:0000313" key="4">
    <source>
        <dbReference type="Proteomes" id="UP001597417"/>
    </source>
</evidence>
<name>A0ABW5G0W3_9PSEU</name>
<gene>
    <name evidence="3" type="ORF">ACFSXZ_28130</name>
</gene>
<evidence type="ECO:0000259" key="2">
    <source>
        <dbReference type="Pfam" id="PF18164"/>
    </source>
</evidence>
<organism evidence="3 4">
    <name type="scientific">Amycolatopsis pigmentata</name>
    <dbReference type="NCBI Taxonomy" id="450801"/>
    <lineage>
        <taxon>Bacteria</taxon>
        <taxon>Bacillati</taxon>
        <taxon>Actinomycetota</taxon>
        <taxon>Actinomycetes</taxon>
        <taxon>Pseudonocardiales</taxon>
        <taxon>Pseudonocardiaceae</taxon>
        <taxon>Amycolatopsis</taxon>
    </lineage>
</organism>
<evidence type="ECO:0000259" key="1">
    <source>
        <dbReference type="Pfam" id="PF18082"/>
    </source>
</evidence>
<dbReference type="EMBL" id="JBHUKR010000017">
    <property type="protein sequence ID" value="MFD2420205.1"/>
    <property type="molecule type" value="Genomic_DNA"/>
</dbReference>
<proteinExistence type="predicted"/>
<feature type="domain" description="GNAT-like C-terminal" evidence="2">
    <location>
        <begin position="175"/>
        <end position="320"/>
    </location>
</feature>
<keyword evidence="3" id="KW-0808">Transferase</keyword>
<dbReference type="Proteomes" id="UP001597417">
    <property type="component" value="Unassembled WGS sequence"/>
</dbReference>
<evidence type="ECO:0000313" key="3">
    <source>
        <dbReference type="EMBL" id="MFD2420205.1"/>
    </source>
</evidence>
<comment type="caution">
    <text evidence="3">The sequence shown here is derived from an EMBL/GenBank/DDBJ whole genome shotgun (WGS) entry which is preliminary data.</text>
</comment>
<keyword evidence="4" id="KW-1185">Reference proteome</keyword>
<protein>
    <submittedName>
        <fullName evidence="3">Acyltransferase domain-containing protein</fullName>
    </submittedName>
</protein>
<dbReference type="Gene3D" id="3.40.630.120">
    <property type="match status" value="1"/>
</dbReference>
<dbReference type="Pfam" id="PF18082">
    <property type="entry name" value="NAT_N"/>
    <property type="match status" value="1"/>
</dbReference>
<accession>A0ABW5G0W3</accession>
<dbReference type="RefSeq" id="WP_378268232.1">
    <property type="nucleotide sequence ID" value="NZ_JBHUKR010000017.1"/>
</dbReference>
<dbReference type="InterPro" id="IPR041644">
    <property type="entry name" value="GNAT_C"/>
</dbReference>
<dbReference type="InterPro" id="IPR041273">
    <property type="entry name" value="NAT_N"/>
</dbReference>
<keyword evidence="3" id="KW-0012">Acyltransferase</keyword>
<feature type="domain" description="N-acyltransferase N-terminal" evidence="1">
    <location>
        <begin position="41"/>
        <end position="173"/>
    </location>
</feature>
<dbReference type="GO" id="GO:0016746">
    <property type="term" value="F:acyltransferase activity"/>
    <property type="evidence" value="ECO:0007669"/>
    <property type="project" value="UniProtKB-KW"/>
</dbReference>